<comment type="caution">
    <text evidence="1">The sequence shown here is derived from an EMBL/GenBank/DDBJ whole genome shotgun (WGS) entry which is preliminary data.</text>
</comment>
<dbReference type="Proteomes" id="UP000310541">
    <property type="component" value="Unassembled WGS sequence"/>
</dbReference>
<sequence>MEYNLYSKDSAYPCEVTIDEENGRYMIRKADTSGEIFNSAAELTTWIRSNWKETDFRSKKQYYYLMELLEEYEWEMETGQ</sequence>
<evidence type="ECO:0000313" key="1">
    <source>
        <dbReference type="EMBL" id="TKD71416.1"/>
    </source>
</evidence>
<dbReference type="RefSeq" id="WP_136945293.1">
    <property type="nucleotide sequence ID" value="NZ_SWFM01000001.1"/>
</dbReference>
<accession>A0A4U1MLA6</accession>
<dbReference type="AlphaFoldDB" id="A0A4U1MLA6"/>
<evidence type="ECO:0000313" key="2">
    <source>
        <dbReference type="Proteomes" id="UP000310541"/>
    </source>
</evidence>
<proteinExistence type="predicted"/>
<protein>
    <recommendedName>
        <fullName evidence="3">Threonine dehydratase</fullName>
    </recommendedName>
</protein>
<dbReference type="EMBL" id="SWFM01000001">
    <property type="protein sequence ID" value="TKD71416.1"/>
    <property type="molecule type" value="Genomic_DNA"/>
</dbReference>
<evidence type="ECO:0008006" key="3">
    <source>
        <dbReference type="Google" id="ProtNLM"/>
    </source>
</evidence>
<dbReference type="OrthoDB" id="2691866at2"/>
<name>A0A4U1MLA6_9BACL</name>
<organism evidence="1 2">
    <name type="scientific">Guptibacillus hwajinpoensis</name>
    <dbReference type="NCBI Taxonomy" id="208199"/>
    <lineage>
        <taxon>Bacteria</taxon>
        <taxon>Bacillati</taxon>
        <taxon>Bacillota</taxon>
        <taxon>Bacilli</taxon>
        <taxon>Bacillales</taxon>
        <taxon>Guptibacillaceae</taxon>
        <taxon>Guptibacillus</taxon>
    </lineage>
</organism>
<gene>
    <name evidence="1" type="ORF">FBF83_00980</name>
</gene>
<reference evidence="1 2" key="1">
    <citation type="submission" date="2019-04" db="EMBL/GenBank/DDBJ databases">
        <title>Genome sequence of Bacillus hwajinpoensis strain Y2.</title>
        <authorList>
            <person name="Fair J.L."/>
            <person name="Maclea K.S."/>
        </authorList>
    </citation>
    <scope>NUCLEOTIDE SEQUENCE [LARGE SCALE GENOMIC DNA]</scope>
    <source>
        <strain evidence="1 2">Y2</strain>
    </source>
</reference>